<evidence type="ECO:0000256" key="1">
    <source>
        <dbReference type="SAM" id="SignalP"/>
    </source>
</evidence>
<name>A0ABR8WJB6_9FLAO</name>
<proteinExistence type="predicted"/>
<keyword evidence="1" id="KW-0732">Signal</keyword>
<evidence type="ECO:0000313" key="3">
    <source>
        <dbReference type="Proteomes" id="UP000626242"/>
    </source>
</evidence>
<accession>A0ABR8WJB6</accession>
<sequence length="172" mass="20277">MRKLFALFLLFFISLHFSAANFPAADVHPYHVGSVEFKYDSKTQTFQISGKFFLDDLENALKQKFGKAVHFNDEKYRAQINSYLTEYCSEYLKLKTDNKFLKINYLGYEEDSEAVNIYLESEKTAIPKKVETAVSFLYNLFDDQMNIVHVIVGGHRRSERLNYPDRYLYQNF</sequence>
<dbReference type="EMBL" id="JACSPS010000001">
    <property type="protein sequence ID" value="MBD8017100.1"/>
    <property type="molecule type" value="Genomic_DNA"/>
</dbReference>
<dbReference type="Proteomes" id="UP000626242">
    <property type="component" value="Unassembled WGS sequence"/>
</dbReference>
<dbReference type="RefSeq" id="WP_251832311.1">
    <property type="nucleotide sequence ID" value="NZ_JACSPS010000001.1"/>
</dbReference>
<reference evidence="2 3" key="1">
    <citation type="submission" date="2020-08" db="EMBL/GenBank/DDBJ databases">
        <title>A Genomic Blueprint of the Chicken Gut Microbiome.</title>
        <authorList>
            <person name="Gilroy R."/>
            <person name="Ravi A."/>
            <person name="Getino M."/>
            <person name="Pursley I."/>
            <person name="Horton D.L."/>
            <person name="Alikhan N.-F."/>
            <person name="Baker D."/>
            <person name="Gharbi K."/>
            <person name="Hall N."/>
            <person name="Watson M."/>
            <person name="Adriaenssens E.M."/>
            <person name="Foster-Nyarko E."/>
            <person name="Jarju S."/>
            <person name="Secka A."/>
            <person name="Antonio M."/>
            <person name="Oren A."/>
            <person name="Chaudhuri R."/>
            <person name="La Ragione R.M."/>
            <person name="Hildebrand F."/>
            <person name="Pallen M.J."/>
        </authorList>
    </citation>
    <scope>NUCLEOTIDE SEQUENCE [LARGE SCALE GENOMIC DNA]</scope>
    <source>
        <strain evidence="2 3">Sa1CVA4</strain>
    </source>
</reference>
<dbReference type="Pfam" id="PF20420">
    <property type="entry name" value="DUF6702"/>
    <property type="match status" value="1"/>
</dbReference>
<keyword evidence="3" id="KW-1185">Reference proteome</keyword>
<evidence type="ECO:0000313" key="2">
    <source>
        <dbReference type="EMBL" id="MBD8017100.1"/>
    </source>
</evidence>
<feature type="chain" id="PRO_5045046972" evidence="1">
    <location>
        <begin position="20"/>
        <end position="172"/>
    </location>
</feature>
<dbReference type="InterPro" id="IPR046525">
    <property type="entry name" value="DUF6702"/>
</dbReference>
<comment type="caution">
    <text evidence="2">The sequence shown here is derived from an EMBL/GenBank/DDBJ whole genome shotgun (WGS) entry which is preliminary data.</text>
</comment>
<organism evidence="2 3">
    <name type="scientific">Kaistella pullorum</name>
    <dbReference type="NCBI Taxonomy" id="2763074"/>
    <lineage>
        <taxon>Bacteria</taxon>
        <taxon>Pseudomonadati</taxon>
        <taxon>Bacteroidota</taxon>
        <taxon>Flavobacteriia</taxon>
        <taxon>Flavobacteriales</taxon>
        <taxon>Weeksellaceae</taxon>
        <taxon>Chryseobacterium group</taxon>
        <taxon>Kaistella</taxon>
    </lineage>
</organism>
<feature type="signal peptide" evidence="1">
    <location>
        <begin position="1"/>
        <end position="19"/>
    </location>
</feature>
<gene>
    <name evidence="2" type="ORF">H9628_01320</name>
</gene>
<protein>
    <submittedName>
        <fullName evidence="2">Uncharacterized protein</fullName>
    </submittedName>
</protein>